<dbReference type="Proteomes" id="UP000072236">
    <property type="component" value="Chromosome"/>
</dbReference>
<reference evidence="4 7" key="3">
    <citation type="submission" date="2019-08" db="EMBL/GenBank/DDBJ databases">
        <title>Whole genome sequencing of Aggregatibacter actinomycetemcomitans cultured from blood stream infections in Denmark reveals a novel phylogenetic lineage expressing serotype a membrane O polysaccharide.</title>
        <authorList>
            <person name="Nedergaard S."/>
            <person name="Kobel C.M."/>
            <person name="Nielsen M.B."/>
            <person name="Moeller R.T."/>
            <person name="Jensen A.B."/>
            <person name="Noerskov-Lauritsen N."/>
        </authorList>
    </citation>
    <scope>NUCLEOTIDE SEQUENCE [LARGE SCALE GENOMIC DNA]</scope>
    <source>
        <strain evidence="4 7">PN_563</strain>
    </source>
</reference>
<keyword evidence="1" id="KW-1133">Transmembrane helix</keyword>
<dbReference type="EMBL" id="CP012959">
    <property type="protein sequence ID" value="AMQ94158.1"/>
    <property type="molecule type" value="Genomic_DNA"/>
</dbReference>
<dbReference type="AlphaFoldDB" id="A0A5D0EKT0"/>
<organism evidence="4 7">
    <name type="scientific">Aggregatibacter actinomycetemcomitans</name>
    <name type="common">Actinobacillus actinomycetemcomitans</name>
    <name type="synonym">Haemophilus actinomycetemcomitans</name>
    <dbReference type="NCBI Taxonomy" id="714"/>
    <lineage>
        <taxon>Bacteria</taxon>
        <taxon>Pseudomonadati</taxon>
        <taxon>Pseudomonadota</taxon>
        <taxon>Gammaproteobacteria</taxon>
        <taxon>Pasteurellales</taxon>
        <taxon>Pasteurellaceae</taxon>
        <taxon>Aggregatibacter</taxon>
    </lineage>
</organism>
<dbReference type="KEGG" id="aact:ACT75_06240"/>
<dbReference type="EMBL" id="VSED01000014">
    <property type="protein sequence ID" value="TYA38918.1"/>
    <property type="molecule type" value="Genomic_DNA"/>
</dbReference>
<feature type="transmembrane region" description="Helical" evidence="1">
    <location>
        <begin position="34"/>
        <end position="55"/>
    </location>
</feature>
<evidence type="ECO:0000313" key="5">
    <source>
        <dbReference type="Proteomes" id="UP000072236"/>
    </source>
</evidence>
<reference evidence="2 5" key="1">
    <citation type="submission" date="2015-10" db="EMBL/GenBank/DDBJ databases">
        <title>Tn-seq of a polymicrobial infection.</title>
        <authorList>
            <person name="Stacy A."/>
            <person name="Rumbaugh K.P."/>
            <person name="Whiteley M."/>
        </authorList>
    </citation>
    <scope>NUCLEOTIDE SEQUENCE [LARGE SCALE GENOMIC DNA]</scope>
    <source>
        <strain evidence="2 5">624</strain>
    </source>
</reference>
<accession>A0A5D0EKT0</accession>
<proteinExistence type="predicted"/>
<sequence length="197" mass="23858">MSERIKRHIASRLNFVNDDVVEIARPLSSILSTFIYTLIFIIIIFISADIFMPSYNEDPLRDSFDAWVNPENLDQRKYESYISYSLYRKAELEQKIKESIFTDYVEKELAKLKIPTLEEYKNKYPDRNERYKVWGFIYYVLPIILILINWLIPESRPIRLDRRNGIIYFKSWWKYFIYRIPIDSFEQSTPNEMHIGL</sequence>
<feature type="transmembrane region" description="Helical" evidence="1">
    <location>
        <begin position="133"/>
        <end position="152"/>
    </location>
</feature>
<dbReference type="EMBL" id="PCGW01000010">
    <property type="protein sequence ID" value="PHO20539.1"/>
    <property type="molecule type" value="Genomic_DNA"/>
</dbReference>
<evidence type="ECO:0000313" key="4">
    <source>
        <dbReference type="EMBL" id="TYA38918.1"/>
    </source>
</evidence>
<evidence type="ECO:0000313" key="2">
    <source>
        <dbReference type="EMBL" id="AMQ94158.1"/>
    </source>
</evidence>
<dbReference type="RefSeq" id="WP_005537865.1">
    <property type="nucleotide sequence ID" value="NZ_CP012959.1"/>
</dbReference>
<keyword evidence="6" id="KW-1185">Reference proteome</keyword>
<reference evidence="3 6" key="2">
    <citation type="submission" date="2017-10" db="EMBL/GenBank/DDBJ databases">
        <title>Draft genome sequences of Aggregatibacter actinomycetemcomitans strains 310a and 310b.</title>
        <authorList>
            <person name="May A.C."/>
            <person name="Ohta H."/>
            <person name="Maeda H."/>
            <person name="Kokeguchi S."/>
            <person name="Cugini C."/>
        </authorList>
    </citation>
    <scope>NUCLEOTIDE SEQUENCE [LARGE SCALE GENOMIC DNA]</scope>
    <source>
        <strain evidence="3 6">310b</strain>
    </source>
</reference>
<gene>
    <name evidence="2" type="ORF">ACT75_06240</name>
    <name evidence="3" type="ORF">CQR80_06520</name>
    <name evidence="4" type="ORF">FXB79_06460</name>
</gene>
<evidence type="ECO:0000313" key="6">
    <source>
        <dbReference type="Proteomes" id="UP000226080"/>
    </source>
</evidence>
<keyword evidence="1" id="KW-0812">Transmembrane</keyword>
<keyword evidence="1" id="KW-0472">Membrane</keyword>
<evidence type="ECO:0000256" key="1">
    <source>
        <dbReference type="SAM" id="Phobius"/>
    </source>
</evidence>
<evidence type="ECO:0000313" key="7">
    <source>
        <dbReference type="Proteomes" id="UP000323012"/>
    </source>
</evidence>
<name>A0A5D0EKT0_AGGAC</name>
<protein>
    <submittedName>
        <fullName evidence="4">Uncharacterized protein</fullName>
    </submittedName>
</protein>
<evidence type="ECO:0000313" key="3">
    <source>
        <dbReference type="EMBL" id="PHO20539.1"/>
    </source>
</evidence>
<dbReference type="Proteomes" id="UP000323012">
    <property type="component" value="Unassembled WGS sequence"/>
</dbReference>
<dbReference type="Proteomes" id="UP000226080">
    <property type="component" value="Unassembled WGS sequence"/>
</dbReference>